<dbReference type="PANTHER" id="PTHR30352">
    <property type="entry name" value="PYRUVATE FORMATE-LYASE-ACTIVATING ENZYME"/>
    <property type="match status" value="1"/>
</dbReference>
<dbReference type="PROSITE" id="PS00198">
    <property type="entry name" value="4FE4S_FER_1"/>
    <property type="match status" value="1"/>
</dbReference>
<dbReference type="Gene3D" id="3.30.70.20">
    <property type="match status" value="1"/>
</dbReference>
<dbReference type="EMBL" id="LXEN01000053">
    <property type="protein sequence ID" value="OAT33150.1"/>
    <property type="molecule type" value="Genomic_DNA"/>
</dbReference>
<dbReference type="Pfam" id="PF04055">
    <property type="entry name" value="Radical_SAM"/>
    <property type="match status" value="1"/>
</dbReference>
<keyword evidence="6" id="KW-0560">Oxidoreductase</keyword>
<dbReference type="GO" id="GO:0051539">
    <property type="term" value="F:4 iron, 4 sulfur cluster binding"/>
    <property type="evidence" value="ECO:0007669"/>
    <property type="project" value="UniProtKB-KW"/>
</dbReference>
<dbReference type="Proteomes" id="UP000094023">
    <property type="component" value="Unassembled WGS sequence"/>
</dbReference>
<dbReference type="Gene3D" id="3.20.20.70">
    <property type="entry name" value="Aldolase class I"/>
    <property type="match status" value="1"/>
</dbReference>
<accession>A0A198G862</accession>
<dbReference type="InterPro" id="IPR013785">
    <property type="entry name" value="Aldolase_TIM"/>
</dbReference>
<dbReference type="NCBIfam" id="TIGR04041">
    <property type="entry name" value="activase_YjjW"/>
    <property type="match status" value="1"/>
</dbReference>
<evidence type="ECO:0000256" key="5">
    <source>
        <dbReference type="ARBA" id="ARBA00022723"/>
    </source>
</evidence>
<dbReference type="SFLD" id="SFLDF00392">
    <property type="entry name" value="YjjI_activase"/>
    <property type="match status" value="1"/>
</dbReference>
<dbReference type="InterPro" id="IPR040074">
    <property type="entry name" value="BssD/PflA/YjjW"/>
</dbReference>
<dbReference type="AlphaFoldDB" id="A0A198G862"/>
<comment type="similarity">
    <text evidence="2">Belongs to the organic radical-activating enzymes family.</text>
</comment>
<comment type="caution">
    <text evidence="11">The sequence shown here is derived from an EMBL/GenBank/DDBJ whole genome shotgun (WGS) entry which is preliminary data.</text>
</comment>
<evidence type="ECO:0000256" key="2">
    <source>
        <dbReference type="ARBA" id="ARBA00009777"/>
    </source>
</evidence>
<evidence type="ECO:0000256" key="7">
    <source>
        <dbReference type="ARBA" id="ARBA00023004"/>
    </source>
</evidence>
<dbReference type="PROSITE" id="PS01087">
    <property type="entry name" value="RADICAL_ACTIVATING"/>
    <property type="match status" value="1"/>
</dbReference>
<name>A0A198G862_9GAMM</name>
<keyword evidence="12" id="KW-1185">Reference proteome</keyword>
<evidence type="ECO:0000256" key="1">
    <source>
        <dbReference type="ARBA" id="ARBA00001966"/>
    </source>
</evidence>
<keyword evidence="3" id="KW-0004">4Fe-4S</keyword>
<dbReference type="SUPFAM" id="SSF102114">
    <property type="entry name" value="Radical SAM enzymes"/>
    <property type="match status" value="1"/>
</dbReference>
<evidence type="ECO:0000256" key="6">
    <source>
        <dbReference type="ARBA" id="ARBA00023002"/>
    </source>
</evidence>
<dbReference type="PROSITE" id="PS51918">
    <property type="entry name" value="RADICAL_SAM"/>
    <property type="match status" value="1"/>
</dbReference>
<dbReference type="PIRSF" id="PIRSF000371">
    <property type="entry name" value="PFL_act_enz"/>
    <property type="match status" value="1"/>
</dbReference>
<dbReference type="SFLD" id="SFLDS00029">
    <property type="entry name" value="Radical_SAM"/>
    <property type="match status" value="1"/>
</dbReference>
<dbReference type="InterPro" id="IPR017900">
    <property type="entry name" value="4Fe4S_Fe_S_CS"/>
</dbReference>
<dbReference type="PROSITE" id="PS51379">
    <property type="entry name" value="4FE4S_FER_2"/>
    <property type="match status" value="1"/>
</dbReference>
<evidence type="ECO:0000259" key="10">
    <source>
        <dbReference type="PROSITE" id="PS51918"/>
    </source>
</evidence>
<gene>
    <name evidence="11" type="ORF">M983_1248</name>
</gene>
<organism evidence="11 12">
    <name type="scientific">Proteus myxofaciens ATCC 19692</name>
    <dbReference type="NCBI Taxonomy" id="1354337"/>
    <lineage>
        <taxon>Bacteria</taxon>
        <taxon>Pseudomonadati</taxon>
        <taxon>Pseudomonadota</taxon>
        <taxon>Gammaproteobacteria</taxon>
        <taxon>Enterobacterales</taxon>
        <taxon>Morganellaceae</taxon>
        <taxon>Proteus</taxon>
    </lineage>
</organism>
<dbReference type="InterPro" id="IPR012839">
    <property type="entry name" value="Organic_radical_activase"/>
</dbReference>
<dbReference type="GO" id="GO:0016491">
    <property type="term" value="F:oxidoreductase activity"/>
    <property type="evidence" value="ECO:0007669"/>
    <property type="project" value="UniProtKB-KW"/>
</dbReference>
<evidence type="ECO:0000256" key="3">
    <source>
        <dbReference type="ARBA" id="ARBA00022485"/>
    </source>
</evidence>
<proteinExistence type="inferred from homology"/>
<dbReference type="InterPro" id="IPR007197">
    <property type="entry name" value="rSAM"/>
</dbReference>
<dbReference type="InterPro" id="IPR001989">
    <property type="entry name" value="Radical_activat_CS"/>
</dbReference>
<dbReference type="PANTHER" id="PTHR30352:SF13">
    <property type="entry name" value="GLYCYL-RADICAL ENZYME ACTIVATING ENZYME YJJW-RELATED"/>
    <property type="match status" value="1"/>
</dbReference>
<dbReference type="InterPro" id="IPR034457">
    <property type="entry name" value="Organic_radical-activating"/>
</dbReference>
<dbReference type="InterPro" id="IPR058240">
    <property type="entry name" value="rSAM_sf"/>
</dbReference>
<feature type="domain" description="4Fe-4S ferredoxin-type" evidence="9">
    <location>
        <begin position="47"/>
        <end position="67"/>
    </location>
</feature>
<dbReference type="STRING" id="1354337.M983_1248"/>
<evidence type="ECO:0000256" key="4">
    <source>
        <dbReference type="ARBA" id="ARBA00022691"/>
    </source>
</evidence>
<dbReference type="SFLD" id="SFLDG01066">
    <property type="entry name" value="organic_radical-activating_enz"/>
    <property type="match status" value="1"/>
</dbReference>
<keyword evidence="5" id="KW-0479">Metal-binding</keyword>
<evidence type="ECO:0000313" key="11">
    <source>
        <dbReference type="EMBL" id="OAT33150.1"/>
    </source>
</evidence>
<dbReference type="PATRIC" id="fig|1354337.4.peg.1270"/>
<evidence type="ECO:0000259" key="9">
    <source>
        <dbReference type="PROSITE" id="PS51379"/>
    </source>
</evidence>
<dbReference type="InterPro" id="IPR023912">
    <property type="entry name" value="YjjW_bact"/>
</dbReference>
<dbReference type="SFLD" id="SFLDG01118">
    <property type="entry name" value="activating_enzymes__group_2"/>
    <property type="match status" value="1"/>
</dbReference>
<feature type="domain" description="Radical SAM core" evidence="10">
    <location>
        <begin position="17"/>
        <end position="282"/>
    </location>
</feature>
<evidence type="ECO:0000313" key="12">
    <source>
        <dbReference type="Proteomes" id="UP000094023"/>
    </source>
</evidence>
<dbReference type="CDD" id="cd01335">
    <property type="entry name" value="Radical_SAM"/>
    <property type="match status" value="1"/>
</dbReference>
<dbReference type="InterPro" id="IPR017896">
    <property type="entry name" value="4Fe4S_Fe-S-bd"/>
</dbReference>
<protein>
    <submittedName>
        <fullName evidence="11">Radical activating enzyme</fullName>
    </submittedName>
</protein>
<keyword evidence="8" id="KW-0411">Iron-sulfur</keyword>
<dbReference type="GO" id="GO:0046872">
    <property type="term" value="F:metal ion binding"/>
    <property type="evidence" value="ECO:0007669"/>
    <property type="project" value="UniProtKB-KW"/>
</dbReference>
<dbReference type="RefSeq" id="WP_066748745.1">
    <property type="nucleotide sequence ID" value="NZ_LXEN01000053.1"/>
</dbReference>
<dbReference type="SUPFAM" id="SSF54862">
    <property type="entry name" value="4Fe-4S ferredoxins"/>
    <property type="match status" value="1"/>
</dbReference>
<sequence>MNNRCASINKILPFSCVDGPGNRLAIFLQGCNLRCKNCHNPYTIGICDNCGGCIPTCPQQALSLQNGVISWNSANCEQCDTCIQHCPRQSSPMTLTYTVDELITITLKYAPFINGITVSGGESTLQLPFLIDYFKAIKATPELKHLTCLIDSNGTLPIQGWQKIAPYIEGAMIDLKSWSEETHIYLTGRSNKRIKESIKWLANNNLLSELRLLLIPEKTDYLNNIEKLSEFINSLGESIPIRINAFHQHGVYGEAVNWLAASMIDIDILEEKLNKNKIYSINKPEIYSQQTK</sequence>
<reference evidence="11 12" key="1">
    <citation type="submission" date="2016-04" db="EMBL/GenBank/DDBJ databases">
        <title>ATOL: Assembling a taxonomically balanced genome-scale reconstruction of the evolutionary history of the Enterobacteriaceae.</title>
        <authorList>
            <person name="Plunkett G.III."/>
            <person name="Neeno-Eckwall E.C."/>
            <person name="Glasner J.D."/>
            <person name="Perna N.T."/>
        </authorList>
    </citation>
    <scope>NUCLEOTIDE SEQUENCE [LARGE SCALE GENOMIC DNA]</scope>
    <source>
        <strain evidence="11 12">ATCC 19692</strain>
    </source>
</reference>
<comment type="cofactor">
    <cofactor evidence="1">
        <name>[4Fe-4S] cluster</name>
        <dbReference type="ChEBI" id="CHEBI:49883"/>
    </cofactor>
</comment>
<dbReference type="OrthoDB" id="9782387at2"/>
<keyword evidence="7" id="KW-0408">Iron</keyword>
<keyword evidence="4" id="KW-0949">S-adenosyl-L-methionine</keyword>
<evidence type="ECO:0000256" key="8">
    <source>
        <dbReference type="ARBA" id="ARBA00023014"/>
    </source>
</evidence>